<accession>A0A6F9E7U7</accession>
<comment type="similarity">
    <text evidence="1">Belongs to the LysR transcriptional regulatory family.</text>
</comment>
<dbReference type="PANTHER" id="PTHR30346">
    <property type="entry name" value="TRANSCRIPTIONAL DUAL REGULATOR HCAR-RELATED"/>
    <property type="match status" value="1"/>
</dbReference>
<evidence type="ECO:0000256" key="5">
    <source>
        <dbReference type="SAM" id="MobiDB-lite"/>
    </source>
</evidence>
<dbReference type="GO" id="GO:0003677">
    <property type="term" value="F:DNA binding"/>
    <property type="evidence" value="ECO:0007669"/>
    <property type="project" value="UniProtKB-KW"/>
</dbReference>
<dbReference type="PRINTS" id="PR00039">
    <property type="entry name" value="HTHLYSR"/>
</dbReference>
<feature type="domain" description="HTH lysR-type" evidence="6">
    <location>
        <begin position="12"/>
        <end position="69"/>
    </location>
</feature>
<dbReference type="Proteomes" id="UP000502196">
    <property type="component" value="Chromosome"/>
</dbReference>
<sequence>MKDILTKIGGPMEIRQLEYFVAVAEELHFGRAAERLHMTQPPLSQQIQRLENEIGVRLLSRTSRRVRLTPAGHAFLDAARKVLGELDEAILEARRAERGETGRLRGDAAASGANISGTVSRCQTVLTGDVDPATRESIGSGRVGCGGRPPAPRRPLPVHRSDRRRLGHARHSRRTRFGKPEFRTY</sequence>
<dbReference type="PANTHER" id="PTHR30346:SF0">
    <property type="entry name" value="HCA OPERON TRANSCRIPTIONAL ACTIVATOR HCAR"/>
    <property type="match status" value="1"/>
</dbReference>
<feature type="region of interest" description="Disordered" evidence="5">
    <location>
        <begin position="131"/>
        <end position="185"/>
    </location>
</feature>
<keyword evidence="3" id="KW-0238">DNA-binding</keyword>
<dbReference type="GO" id="GO:0003700">
    <property type="term" value="F:DNA-binding transcription factor activity"/>
    <property type="evidence" value="ECO:0007669"/>
    <property type="project" value="InterPro"/>
</dbReference>
<dbReference type="InterPro" id="IPR000847">
    <property type="entry name" value="LysR_HTH_N"/>
</dbReference>
<dbReference type="InterPro" id="IPR036388">
    <property type="entry name" value="WH-like_DNA-bd_sf"/>
</dbReference>
<dbReference type="Gene3D" id="1.10.10.10">
    <property type="entry name" value="Winged helix-like DNA-binding domain superfamily/Winged helix DNA-binding domain"/>
    <property type="match status" value="1"/>
</dbReference>
<dbReference type="GO" id="GO:0032993">
    <property type="term" value="C:protein-DNA complex"/>
    <property type="evidence" value="ECO:0007669"/>
    <property type="project" value="TreeGrafter"/>
</dbReference>
<evidence type="ECO:0000313" key="8">
    <source>
        <dbReference type="Proteomes" id="UP000502196"/>
    </source>
</evidence>
<organism evidence="7 8">
    <name type="scientific">Kyrpidia spormannii</name>
    <dbReference type="NCBI Taxonomy" id="2055160"/>
    <lineage>
        <taxon>Bacteria</taxon>
        <taxon>Bacillati</taxon>
        <taxon>Bacillota</taxon>
        <taxon>Bacilli</taxon>
        <taxon>Bacillales</taxon>
        <taxon>Alicyclobacillaceae</taxon>
        <taxon>Kyrpidia</taxon>
    </lineage>
</organism>
<dbReference type="EMBL" id="LR792683">
    <property type="protein sequence ID" value="CAB3392367.1"/>
    <property type="molecule type" value="Genomic_DNA"/>
</dbReference>
<proteinExistence type="inferred from homology"/>
<dbReference type="FunFam" id="1.10.10.10:FF:000001">
    <property type="entry name" value="LysR family transcriptional regulator"/>
    <property type="match status" value="1"/>
</dbReference>
<feature type="compositionally biased region" description="Basic residues" evidence="5">
    <location>
        <begin position="161"/>
        <end position="177"/>
    </location>
</feature>
<name>A0A6F9E7U7_9BACL</name>
<dbReference type="InterPro" id="IPR036390">
    <property type="entry name" value="WH_DNA-bd_sf"/>
</dbReference>
<protein>
    <recommendedName>
        <fullName evidence="6">HTH lysR-type domain-containing protein</fullName>
    </recommendedName>
</protein>
<gene>
    <name evidence="7" type="ORF">COOX1_1375</name>
</gene>
<evidence type="ECO:0000259" key="6">
    <source>
        <dbReference type="PROSITE" id="PS50931"/>
    </source>
</evidence>
<dbReference type="SUPFAM" id="SSF46785">
    <property type="entry name" value="Winged helix' DNA-binding domain"/>
    <property type="match status" value="1"/>
</dbReference>
<reference evidence="7 8" key="1">
    <citation type="submission" date="2020-04" db="EMBL/GenBank/DDBJ databases">
        <authorList>
            <person name="Hogendoorn C."/>
        </authorList>
    </citation>
    <scope>NUCLEOTIDE SEQUENCE [LARGE SCALE GENOMIC DNA]</scope>
    <source>
        <strain evidence="7">COOX1</strain>
    </source>
</reference>
<evidence type="ECO:0000256" key="1">
    <source>
        <dbReference type="ARBA" id="ARBA00009437"/>
    </source>
</evidence>
<evidence type="ECO:0000256" key="3">
    <source>
        <dbReference type="ARBA" id="ARBA00023125"/>
    </source>
</evidence>
<dbReference type="Pfam" id="PF00126">
    <property type="entry name" value="HTH_1"/>
    <property type="match status" value="1"/>
</dbReference>
<evidence type="ECO:0000313" key="7">
    <source>
        <dbReference type="EMBL" id="CAB3392367.1"/>
    </source>
</evidence>
<evidence type="ECO:0000256" key="2">
    <source>
        <dbReference type="ARBA" id="ARBA00023015"/>
    </source>
</evidence>
<dbReference type="PROSITE" id="PS50931">
    <property type="entry name" value="HTH_LYSR"/>
    <property type="match status" value="1"/>
</dbReference>
<keyword evidence="2" id="KW-0805">Transcription regulation</keyword>
<keyword evidence="4" id="KW-0804">Transcription</keyword>
<dbReference type="AlphaFoldDB" id="A0A6F9E7U7"/>
<evidence type="ECO:0000256" key="4">
    <source>
        <dbReference type="ARBA" id="ARBA00023163"/>
    </source>
</evidence>